<evidence type="ECO:0000256" key="1">
    <source>
        <dbReference type="ARBA" id="ARBA00022988"/>
    </source>
</evidence>
<evidence type="ECO:0000256" key="2">
    <source>
        <dbReference type="ARBA" id="ARBA00023186"/>
    </source>
</evidence>
<comment type="subcellular location">
    <subcellularLocation>
        <location evidence="3">Cytoplasm</location>
    </subcellularLocation>
</comment>
<dbReference type="EMBL" id="JAGKSP010000030">
    <property type="protein sequence ID" value="MBP3967057.1"/>
    <property type="molecule type" value="Genomic_DNA"/>
</dbReference>
<comment type="function">
    <text evidence="3">Required for maturation of urease via the functional incorporation of the urease nickel metallocenter.</text>
</comment>
<comment type="similarity">
    <text evidence="3">Belongs to the UreF family.</text>
</comment>
<evidence type="ECO:0000256" key="3">
    <source>
        <dbReference type="HAMAP-Rule" id="MF_01385"/>
    </source>
</evidence>
<reference evidence="4 5" key="1">
    <citation type="submission" date="2021-04" db="EMBL/GenBank/DDBJ databases">
        <title>Paenibacillus sp. DLE-14 whole genome sequence.</title>
        <authorList>
            <person name="Ham Y.J."/>
        </authorList>
    </citation>
    <scope>NUCLEOTIDE SEQUENCE [LARGE SCALE GENOMIC DNA]</scope>
    <source>
        <strain evidence="4 5">DLE-14</strain>
    </source>
</reference>
<protein>
    <recommendedName>
        <fullName evidence="3">Urease accessory protein UreF</fullName>
    </recommendedName>
</protein>
<dbReference type="PANTHER" id="PTHR33620:SF1">
    <property type="entry name" value="UREASE ACCESSORY PROTEIN F"/>
    <property type="match status" value="1"/>
</dbReference>
<proteinExistence type="inferred from homology"/>
<organism evidence="4 5">
    <name type="scientific">Paenibacillus lignilyticus</name>
    <dbReference type="NCBI Taxonomy" id="1172615"/>
    <lineage>
        <taxon>Bacteria</taxon>
        <taxon>Bacillati</taxon>
        <taxon>Bacillota</taxon>
        <taxon>Bacilli</taxon>
        <taxon>Bacillales</taxon>
        <taxon>Paenibacillaceae</taxon>
        <taxon>Paenibacillus</taxon>
    </lineage>
</organism>
<dbReference type="InterPro" id="IPR038277">
    <property type="entry name" value="UreF_sf"/>
</dbReference>
<keyword evidence="5" id="KW-1185">Reference proteome</keyword>
<evidence type="ECO:0000313" key="4">
    <source>
        <dbReference type="EMBL" id="MBP3967057.1"/>
    </source>
</evidence>
<dbReference type="Pfam" id="PF01730">
    <property type="entry name" value="UreF"/>
    <property type="match status" value="1"/>
</dbReference>
<dbReference type="Gene3D" id="1.10.4190.10">
    <property type="entry name" value="Urease accessory protein UreF"/>
    <property type="match status" value="1"/>
</dbReference>
<evidence type="ECO:0000313" key="5">
    <source>
        <dbReference type="Proteomes" id="UP000673394"/>
    </source>
</evidence>
<dbReference type="PANTHER" id="PTHR33620">
    <property type="entry name" value="UREASE ACCESSORY PROTEIN F"/>
    <property type="match status" value="1"/>
</dbReference>
<dbReference type="HAMAP" id="MF_01385">
    <property type="entry name" value="UreF"/>
    <property type="match status" value="1"/>
</dbReference>
<comment type="subunit">
    <text evidence="3">UreD, UreF and UreG form a complex that acts as a GTP-hydrolysis-dependent molecular chaperone, activating the urease apoprotein by helping to assemble the nickel containing metallocenter of UreC. The UreE protein probably delivers the nickel.</text>
</comment>
<dbReference type="PIRSF" id="PIRSF009467">
    <property type="entry name" value="Ureas_acces_UreF"/>
    <property type="match status" value="1"/>
</dbReference>
<keyword evidence="2 3" id="KW-0143">Chaperone</keyword>
<keyword evidence="3" id="KW-0963">Cytoplasm</keyword>
<gene>
    <name evidence="3" type="primary">ureF</name>
    <name evidence="4" type="ORF">I8J30_30700</name>
</gene>
<keyword evidence="1 3" id="KW-0996">Nickel insertion</keyword>
<name>A0ABS5CMM0_9BACL</name>
<dbReference type="InterPro" id="IPR002639">
    <property type="entry name" value="UreF"/>
</dbReference>
<dbReference type="Proteomes" id="UP000673394">
    <property type="component" value="Unassembled WGS sequence"/>
</dbReference>
<accession>A0ABS5CMM0</accession>
<comment type="caution">
    <text evidence="4">The sequence shown here is derived from an EMBL/GenBank/DDBJ whole genome shotgun (WGS) entry which is preliminary data.</text>
</comment>
<sequence length="245" mass="27740">MEVRGSLAYYSEESSQPVVLPWLALQQLLDSALPIGGFSHSFGLETLVQEEVLQTSKQLEEYTVSMLMQSWSTADVMVIKSVYRDMPSFHYRSIWDVERLVHVQRAAIETRNGIEKMGRRLLQLLGSLYPDYDWTLLQEALKSKSCLGTHPLVFGFACYRLGISLEQAAQGYMYASIVNCINSALRLMSIGQTEGQTIIARLTPKTLDAWKAVSGMTPEDAFSFMPISEIAMMRHENLYSRLFMS</sequence>